<keyword evidence="1" id="KW-0238">DNA-binding</keyword>
<dbReference type="GO" id="GO:0003677">
    <property type="term" value="F:DNA binding"/>
    <property type="evidence" value="ECO:0007669"/>
    <property type="project" value="UniProtKB-KW"/>
</dbReference>
<dbReference type="Pfam" id="PF04237">
    <property type="entry name" value="YjbR"/>
    <property type="match status" value="1"/>
</dbReference>
<dbReference type="InterPro" id="IPR038056">
    <property type="entry name" value="YjbR-like_sf"/>
</dbReference>
<reference evidence="1 2" key="1">
    <citation type="submission" date="2021-03" db="EMBL/GenBank/DDBJ databases">
        <title>Sequencing the genomes of 1000 actinobacteria strains.</title>
        <authorList>
            <person name="Klenk H.-P."/>
        </authorList>
    </citation>
    <scope>NUCLEOTIDE SEQUENCE [LARGE SCALE GENOMIC DNA]</scope>
    <source>
        <strain evidence="1 2">DSM 46670</strain>
    </source>
</reference>
<dbReference type="InterPro" id="IPR058532">
    <property type="entry name" value="YjbR/MT2646/Rv2570-like"/>
</dbReference>
<dbReference type="RefSeq" id="WP_307854876.1">
    <property type="nucleotide sequence ID" value="NZ_JAGINW010000001.1"/>
</dbReference>
<accession>A0ABS4T6D1</accession>
<dbReference type="SUPFAM" id="SSF142906">
    <property type="entry name" value="YjbR-like"/>
    <property type="match status" value="1"/>
</dbReference>
<evidence type="ECO:0000313" key="1">
    <source>
        <dbReference type="EMBL" id="MBP2319982.1"/>
    </source>
</evidence>
<name>A0ABS4T6D1_9PSEU</name>
<evidence type="ECO:0000313" key="2">
    <source>
        <dbReference type="Proteomes" id="UP001519332"/>
    </source>
</evidence>
<proteinExistence type="predicted"/>
<comment type="caution">
    <text evidence="1">The sequence shown here is derived from an EMBL/GenBank/DDBJ whole genome shotgun (WGS) entry which is preliminary data.</text>
</comment>
<sequence>MTVPADVLTRLRELCLGLPETYEEQAWIGTRWRIRKKTFAHTFVIEDGHPEYYAKVATAEGTILTFRSPPEELHALSNGGHPFFKTVWPPDMIGMAIEDDVDWAEVAELLTESYRVLAPQKLGRLLGEG</sequence>
<dbReference type="Gene3D" id="3.90.1150.30">
    <property type="match status" value="1"/>
</dbReference>
<organism evidence="1 2">
    <name type="scientific">Kibdelosporangium banguiense</name>
    <dbReference type="NCBI Taxonomy" id="1365924"/>
    <lineage>
        <taxon>Bacteria</taxon>
        <taxon>Bacillati</taxon>
        <taxon>Actinomycetota</taxon>
        <taxon>Actinomycetes</taxon>
        <taxon>Pseudonocardiales</taxon>
        <taxon>Pseudonocardiaceae</taxon>
        <taxon>Kibdelosporangium</taxon>
    </lineage>
</organism>
<dbReference type="EMBL" id="JAGINW010000001">
    <property type="protein sequence ID" value="MBP2319982.1"/>
    <property type="molecule type" value="Genomic_DNA"/>
</dbReference>
<gene>
    <name evidence="1" type="ORF">JOF56_000367</name>
</gene>
<protein>
    <submittedName>
        <fullName evidence="1">DNA-binding protein (MmcQ/YjbR family)</fullName>
    </submittedName>
</protein>
<dbReference type="Proteomes" id="UP001519332">
    <property type="component" value="Unassembled WGS sequence"/>
</dbReference>
<keyword evidence="2" id="KW-1185">Reference proteome</keyword>